<dbReference type="PANTHER" id="PTHR23026:SF123">
    <property type="entry name" value="NAD(P)H NITROREDUCTASE RV3131-RELATED"/>
    <property type="match status" value="1"/>
</dbReference>
<sequence length="331" mass="36131">MPDALVDIDVVRDAVQLACRAPSLHNSQPWQWVATGSRLLLYIDESRSLPAADKSGREALISCGAVLDHLRVALAAAGWDSRVDLFPDPENSDLLASVDLGPQRPVTDDRRSRAEAIAHRRTDRLPFSPPSNWAALEARLREAADTATVHLDVIPEELRPQLARASRLTESLRLYDTSYHTELDWWTGHFENVDGIPRTSLLSAAENDQVDIGRAFPVSPHNERHTPLGRDQSTVLVLSTDEDTPADALRCGEALSAVLLECTLAGMATCTLTQLTELWASRDLIATLIGRAAMPQLLIRVGEALGPTDAAPLTPRRPLGEVLTFNPNESG</sequence>
<evidence type="ECO:0000256" key="1">
    <source>
        <dbReference type="SAM" id="MobiDB-lite"/>
    </source>
</evidence>
<dbReference type="InterPro" id="IPR000415">
    <property type="entry name" value="Nitroreductase-like"/>
</dbReference>
<dbReference type="Gene3D" id="3.40.109.10">
    <property type="entry name" value="NADH Oxidase"/>
    <property type="match status" value="1"/>
</dbReference>
<name>A0A2K4YCA9_9MYCO</name>
<gene>
    <name evidence="2" type="ORF">MAAFP003_3097</name>
</gene>
<dbReference type="InterPro" id="IPR050627">
    <property type="entry name" value="Nitroreductase/BluB"/>
</dbReference>
<dbReference type="OrthoDB" id="8156917at2"/>
<comment type="caution">
    <text evidence="2">The sequence shown here is derived from an EMBL/GenBank/DDBJ whole genome shotgun (WGS) entry which is preliminary data.</text>
</comment>
<organism evidence="2 3">
    <name type="scientific">Mycobacterium ahvazicum</name>
    <dbReference type="NCBI Taxonomy" id="1964395"/>
    <lineage>
        <taxon>Bacteria</taxon>
        <taxon>Bacillati</taxon>
        <taxon>Actinomycetota</taxon>
        <taxon>Actinomycetes</taxon>
        <taxon>Mycobacteriales</taxon>
        <taxon>Mycobacteriaceae</taxon>
        <taxon>Mycobacterium</taxon>
        <taxon>Mycobacterium simiae complex</taxon>
    </lineage>
</organism>
<keyword evidence="3" id="KW-1185">Reference proteome</keyword>
<dbReference type="EMBL" id="FXEG02000003">
    <property type="protein sequence ID" value="SOX54421.1"/>
    <property type="molecule type" value="Genomic_DNA"/>
</dbReference>
<dbReference type="NCBIfam" id="NF047509">
    <property type="entry name" value="Rv3131_FMN_oxido"/>
    <property type="match status" value="1"/>
</dbReference>
<dbReference type="RefSeq" id="WP_096288248.1">
    <property type="nucleotide sequence ID" value="NZ_FXEG02000003.1"/>
</dbReference>
<protein>
    <submittedName>
        <fullName evidence="2">NAD(P)H nitroreductase</fullName>
    </submittedName>
</protein>
<dbReference type="GO" id="GO:0016491">
    <property type="term" value="F:oxidoreductase activity"/>
    <property type="evidence" value="ECO:0007669"/>
    <property type="project" value="InterPro"/>
</dbReference>
<dbReference type="Proteomes" id="UP000236318">
    <property type="component" value="Unassembled WGS sequence"/>
</dbReference>
<evidence type="ECO:0000313" key="2">
    <source>
        <dbReference type="EMBL" id="SOX54421.1"/>
    </source>
</evidence>
<feature type="region of interest" description="Disordered" evidence="1">
    <location>
        <begin position="309"/>
        <end position="331"/>
    </location>
</feature>
<dbReference type="PANTHER" id="PTHR23026">
    <property type="entry name" value="NADPH NITROREDUCTASE"/>
    <property type="match status" value="1"/>
</dbReference>
<reference evidence="2" key="1">
    <citation type="submission" date="2018-01" db="EMBL/GenBank/DDBJ databases">
        <authorList>
            <consortium name="Urmite Genomes"/>
        </authorList>
    </citation>
    <scope>NUCLEOTIDE SEQUENCE [LARGE SCALE GENOMIC DNA]</scope>
    <source>
        <strain evidence="2">AFP003</strain>
    </source>
</reference>
<evidence type="ECO:0000313" key="3">
    <source>
        <dbReference type="Proteomes" id="UP000236318"/>
    </source>
</evidence>
<dbReference type="SUPFAM" id="SSF55469">
    <property type="entry name" value="FMN-dependent nitroreductase-like"/>
    <property type="match status" value="2"/>
</dbReference>
<accession>A0A2K4YCA9</accession>
<dbReference type="AlphaFoldDB" id="A0A2K4YCA9"/>
<proteinExistence type="predicted"/>